<evidence type="ECO:0000313" key="12">
    <source>
        <dbReference type="EMBL" id="KKP70150.1"/>
    </source>
</evidence>
<evidence type="ECO:0000256" key="5">
    <source>
        <dbReference type="ARBA" id="ARBA00022840"/>
    </source>
</evidence>
<dbReference type="PANTHER" id="PTHR43052">
    <property type="match status" value="1"/>
</dbReference>
<keyword evidence="6 9" id="KW-0694">RNA-binding</keyword>
<reference evidence="12 13" key="1">
    <citation type="journal article" date="2015" name="Nature">
        <title>rRNA introns, odd ribosomes, and small enigmatic genomes across a large radiation of phyla.</title>
        <authorList>
            <person name="Brown C.T."/>
            <person name="Hug L.A."/>
            <person name="Thomas B.C."/>
            <person name="Sharon I."/>
            <person name="Castelle C.J."/>
            <person name="Singh A."/>
            <person name="Wilkins M.J."/>
            <person name="Williams K.H."/>
            <person name="Banfield J.F."/>
        </authorList>
    </citation>
    <scope>NUCLEOTIDE SEQUENCE [LARGE SCALE GENOMIC DNA]</scope>
</reference>
<keyword evidence="4 9" id="KW-0547">Nucleotide-binding</keyword>
<feature type="region of interest" description="Interaction with tRNA" evidence="9">
    <location>
        <begin position="140"/>
        <end position="142"/>
    </location>
</feature>
<organism evidence="12 13">
    <name type="scientific">candidate division CPR3 bacterium GW2011_GWF2_35_18</name>
    <dbReference type="NCBI Taxonomy" id="1618350"/>
    <lineage>
        <taxon>Bacteria</taxon>
        <taxon>Bacteria division CPR3</taxon>
    </lineage>
</organism>
<feature type="region of interest" description="Interaction with tRNA" evidence="9">
    <location>
        <begin position="299"/>
        <end position="300"/>
    </location>
</feature>
<dbReference type="InterPro" id="IPR046884">
    <property type="entry name" value="MnmA-like_central"/>
</dbReference>
<dbReference type="PATRIC" id="fig|1618350.3.peg.65"/>
<sequence length="348" mass="39782">MKIACLVSGGVDSSTSLYLLQQQGFKPEAFYIKIWMEDDFFDCPWKEDLEYVKKVTKKLKVKLNVVSMQKEYWDKIIKYTLNEVRIGRTPNPDVFCNTFIKFGLFYEKYGKDFDKVATGHYARIINDDKAYLAKAKDPSKDQAYFLSQMTKRQLSRCMFPVGDLLKTEVRKIAKEANLATHSRPDSQGLCFLGKVNFKQFLEKYVGIKNGDIIDLDSKQVIGNHQGHWFFTLGQREGLKIGGAGLPYYVADKDALKNIVYVVKGQDHKALWKNKLGISNLNILVSDSLDETKIYDVQLRYHSSIIKATIKKQKNNLKLILQKPYFAVAPGQIGVLYDKDLIVASGIIK</sequence>
<gene>
    <name evidence="9" type="primary">mnmA</name>
    <name evidence="12" type="ORF">UR67_C0001G0059</name>
</gene>
<keyword evidence="1 9" id="KW-0820">tRNA-binding</keyword>
<dbReference type="GO" id="GO:0032259">
    <property type="term" value="P:methylation"/>
    <property type="evidence" value="ECO:0007669"/>
    <property type="project" value="UniProtKB-KW"/>
</dbReference>
<comment type="caution">
    <text evidence="9">Lacks conserved residue(s) required for the propagation of feature annotation.</text>
</comment>
<feature type="site" description="Interaction with tRNA" evidence="9">
    <location>
        <position position="120"/>
    </location>
</feature>
<dbReference type="Gene3D" id="2.40.30.10">
    <property type="entry name" value="Translation factors"/>
    <property type="match status" value="1"/>
</dbReference>
<dbReference type="NCBIfam" id="TIGR00420">
    <property type="entry name" value="trmU"/>
    <property type="match status" value="1"/>
</dbReference>
<protein>
    <recommendedName>
        <fullName evidence="9">tRNA-specific 2-thiouridylase MnmA</fullName>
        <ecNumber evidence="9">2.8.1.13</ecNumber>
    </recommendedName>
</protein>
<evidence type="ECO:0000256" key="9">
    <source>
        <dbReference type="HAMAP-Rule" id="MF_00144"/>
    </source>
</evidence>
<comment type="caution">
    <text evidence="12">The sequence shown here is derived from an EMBL/GenBank/DDBJ whole genome shotgun (WGS) entry which is preliminary data.</text>
</comment>
<dbReference type="GO" id="GO:0006400">
    <property type="term" value="P:tRNA modification"/>
    <property type="evidence" value="ECO:0007669"/>
    <property type="project" value="UniProtKB-UniRule"/>
</dbReference>
<dbReference type="InterPro" id="IPR051305">
    <property type="entry name" value="tRNA_2-thiouridylase_MnmA"/>
</dbReference>
<dbReference type="InterPro" id="IPR004506">
    <property type="entry name" value="MnmA-like"/>
</dbReference>
<name>A0A0G0E490_UNCC3</name>
<evidence type="ECO:0000259" key="11">
    <source>
        <dbReference type="Pfam" id="PF20259"/>
    </source>
</evidence>
<dbReference type="InterPro" id="IPR023382">
    <property type="entry name" value="MnmA-like_central_sf"/>
</dbReference>
<accession>A0A0G0E490</accession>
<dbReference type="EC" id="2.8.1.13" evidence="9"/>
<dbReference type="GO" id="GO:0000049">
    <property type="term" value="F:tRNA binding"/>
    <property type="evidence" value="ECO:0007669"/>
    <property type="project" value="UniProtKB-KW"/>
</dbReference>
<comment type="function">
    <text evidence="9">Catalyzes the 2-thiolation of uridine at the wobble position (U34) of tRNA, leading to the formation of s(2)U34.</text>
</comment>
<evidence type="ECO:0000256" key="4">
    <source>
        <dbReference type="ARBA" id="ARBA00022741"/>
    </source>
</evidence>
<dbReference type="HAMAP" id="MF_00144">
    <property type="entry name" value="tRNA_thiouridyl_MnmA"/>
    <property type="match status" value="1"/>
</dbReference>
<keyword evidence="3 9" id="KW-0819">tRNA processing</keyword>
<evidence type="ECO:0000256" key="7">
    <source>
        <dbReference type="ARBA" id="ARBA00023157"/>
    </source>
</evidence>
<proteinExistence type="inferred from homology"/>
<evidence type="ECO:0000256" key="1">
    <source>
        <dbReference type="ARBA" id="ARBA00022555"/>
    </source>
</evidence>
<feature type="domain" description="tRNA-specific 2-thiouridylase MnmA-like central" evidence="11">
    <location>
        <begin position="198"/>
        <end position="262"/>
    </location>
</feature>
<dbReference type="GO" id="GO:0008168">
    <property type="term" value="F:methyltransferase activity"/>
    <property type="evidence" value="ECO:0007669"/>
    <property type="project" value="UniProtKB-KW"/>
</dbReference>
<feature type="active site" description="Nucleophile" evidence="9">
    <location>
        <position position="96"/>
    </location>
</feature>
<feature type="binding site" evidence="9">
    <location>
        <begin position="6"/>
        <end position="13"/>
    </location>
    <ligand>
        <name>ATP</name>
        <dbReference type="ChEBI" id="CHEBI:30616"/>
    </ligand>
</feature>
<dbReference type="EMBL" id="LBQB01000001">
    <property type="protein sequence ID" value="KKP70150.1"/>
    <property type="molecule type" value="Genomic_DNA"/>
</dbReference>
<dbReference type="InterPro" id="IPR014729">
    <property type="entry name" value="Rossmann-like_a/b/a_fold"/>
</dbReference>
<feature type="domain" description="tRNA-specific 2-thiouridylase MnmA-like C-terminal" evidence="10">
    <location>
        <begin position="274"/>
        <end position="347"/>
    </location>
</feature>
<dbReference type="InterPro" id="IPR046885">
    <property type="entry name" value="MnmA-like_C"/>
</dbReference>
<evidence type="ECO:0000259" key="10">
    <source>
        <dbReference type="Pfam" id="PF20258"/>
    </source>
</evidence>
<dbReference type="NCBIfam" id="NF001138">
    <property type="entry name" value="PRK00143.1"/>
    <property type="match status" value="1"/>
</dbReference>
<comment type="similarity">
    <text evidence="9">Belongs to the MnmA/TRMU family.</text>
</comment>
<dbReference type="Gene3D" id="2.30.30.280">
    <property type="entry name" value="Adenine nucleotide alpha hydrolases-like domains"/>
    <property type="match status" value="1"/>
</dbReference>
<comment type="catalytic activity">
    <reaction evidence="8 9">
        <text>S-sulfanyl-L-cysteinyl-[protein] + uridine(34) in tRNA + AH2 + ATP = 2-thiouridine(34) in tRNA + L-cysteinyl-[protein] + A + AMP + diphosphate + H(+)</text>
        <dbReference type="Rhea" id="RHEA:47032"/>
        <dbReference type="Rhea" id="RHEA-COMP:10131"/>
        <dbReference type="Rhea" id="RHEA-COMP:11726"/>
        <dbReference type="Rhea" id="RHEA-COMP:11727"/>
        <dbReference type="Rhea" id="RHEA-COMP:11728"/>
        <dbReference type="ChEBI" id="CHEBI:13193"/>
        <dbReference type="ChEBI" id="CHEBI:15378"/>
        <dbReference type="ChEBI" id="CHEBI:17499"/>
        <dbReference type="ChEBI" id="CHEBI:29950"/>
        <dbReference type="ChEBI" id="CHEBI:30616"/>
        <dbReference type="ChEBI" id="CHEBI:33019"/>
        <dbReference type="ChEBI" id="CHEBI:61963"/>
        <dbReference type="ChEBI" id="CHEBI:65315"/>
        <dbReference type="ChEBI" id="CHEBI:87170"/>
        <dbReference type="ChEBI" id="CHEBI:456215"/>
        <dbReference type="EC" id="2.8.1.13"/>
    </reaction>
</comment>
<evidence type="ECO:0000256" key="8">
    <source>
        <dbReference type="ARBA" id="ARBA00051542"/>
    </source>
</evidence>
<feature type="binding site" evidence="9">
    <location>
        <position position="32"/>
    </location>
    <ligand>
        <name>ATP</name>
        <dbReference type="ChEBI" id="CHEBI:30616"/>
    </ligand>
</feature>
<dbReference type="STRING" id="1618350.UR67_C0001G0059"/>
<dbReference type="GO" id="GO:0103016">
    <property type="term" value="F:tRNA-uridine 2-sulfurtransferase activity"/>
    <property type="evidence" value="ECO:0007669"/>
    <property type="project" value="UniProtKB-EC"/>
</dbReference>
<keyword evidence="12" id="KW-0489">Methyltransferase</keyword>
<feature type="binding site" evidence="9">
    <location>
        <position position="119"/>
    </location>
    <ligand>
        <name>ATP</name>
        <dbReference type="ChEBI" id="CHEBI:30616"/>
    </ligand>
</feature>
<feature type="region of interest" description="Interaction with target base in tRNA" evidence="9">
    <location>
        <begin position="91"/>
        <end position="93"/>
    </location>
</feature>
<dbReference type="Pfam" id="PF03054">
    <property type="entry name" value="tRNA_Me_trans"/>
    <property type="match status" value="1"/>
</dbReference>
<dbReference type="GO" id="GO:0005524">
    <property type="term" value="F:ATP binding"/>
    <property type="evidence" value="ECO:0007669"/>
    <property type="project" value="UniProtKB-KW"/>
</dbReference>
<evidence type="ECO:0000313" key="13">
    <source>
        <dbReference type="Proteomes" id="UP000034581"/>
    </source>
</evidence>
<dbReference type="GO" id="GO:0005737">
    <property type="term" value="C:cytoplasm"/>
    <property type="evidence" value="ECO:0007669"/>
    <property type="project" value="UniProtKB-SubCell"/>
</dbReference>
<dbReference type="Pfam" id="PF20258">
    <property type="entry name" value="tRNA_Me_trans_C"/>
    <property type="match status" value="1"/>
</dbReference>
<dbReference type="Proteomes" id="UP000034581">
    <property type="component" value="Unassembled WGS sequence"/>
</dbReference>
<dbReference type="Pfam" id="PF20259">
    <property type="entry name" value="tRNA_Me_trans_M"/>
    <property type="match status" value="1"/>
</dbReference>
<evidence type="ECO:0000256" key="6">
    <source>
        <dbReference type="ARBA" id="ARBA00022884"/>
    </source>
</evidence>
<feature type="site" description="Interaction with tRNA" evidence="9">
    <location>
        <position position="331"/>
    </location>
</feature>
<evidence type="ECO:0000256" key="2">
    <source>
        <dbReference type="ARBA" id="ARBA00022679"/>
    </source>
</evidence>
<feature type="active site" description="Cysteine persulfide intermediate" evidence="9">
    <location>
        <position position="190"/>
    </location>
</feature>
<keyword evidence="2 9" id="KW-0808">Transferase</keyword>
<dbReference type="AlphaFoldDB" id="A0A0G0E490"/>
<comment type="subcellular location">
    <subcellularLocation>
        <location evidence="9">Cytoplasm</location>
    </subcellularLocation>
</comment>
<dbReference type="CDD" id="cd01998">
    <property type="entry name" value="MnmA_TRMU-like"/>
    <property type="match status" value="1"/>
</dbReference>
<dbReference type="SUPFAM" id="SSF52402">
    <property type="entry name" value="Adenine nucleotide alpha hydrolases-like"/>
    <property type="match status" value="1"/>
</dbReference>
<keyword evidence="9" id="KW-0963">Cytoplasm</keyword>
<keyword evidence="5 9" id="KW-0067">ATP-binding</keyword>
<evidence type="ECO:0000256" key="3">
    <source>
        <dbReference type="ARBA" id="ARBA00022694"/>
    </source>
</evidence>
<keyword evidence="7" id="KW-1015">Disulfide bond</keyword>
<dbReference type="Gene3D" id="3.40.50.620">
    <property type="entry name" value="HUPs"/>
    <property type="match status" value="1"/>
</dbReference>
<dbReference type="PANTHER" id="PTHR43052:SF1">
    <property type="entry name" value="TRNA-5-TAURINOMETHYLURIDINE 2-SULFURTRANSFERASE"/>
    <property type="match status" value="1"/>
</dbReference>
<dbReference type="FunFam" id="2.30.30.280:FF:000001">
    <property type="entry name" value="tRNA-specific 2-thiouridylase MnmA"/>
    <property type="match status" value="1"/>
</dbReference>